<keyword evidence="2 7" id="KW-0808">Transferase</keyword>
<dbReference type="Gene3D" id="3.40.1190.20">
    <property type="match status" value="1"/>
</dbReference>
<dbReference type="InterPro" id="IPR022463">
    <property type="entry name" value="1-PFruKinase"/>
</dbReference>
<dbReference type="GO" id="GO:0016052">
    <property type="term" value="P:carbohydrate catabolic process"/>
    <property type="evidence" value="ECO:0007669"/>
    <property type="project" value="UniProtKB-ARBA"/>
</dbReference>
<evidence type="ECO:0000256" key="3">
    <source>
        <dbReference type="ARBA" id="ARBA00022741"/>
    </source>
</evidence>
<feature type="domain" description="Carbohydrate kinase PfkB" evidence="9">
    <location>
        <begin position="24"/>
        <end position="293"/>
    </location>
</feature>
<evidence type="ECO:0000256" key="4">
    <source>
        <dbReference type="ARBA" id="ARBA00022777"/>
    </source>
</evidence>
<proteinExistence type="inferred from homology"/>
<evidence type="ECO:0000256" key="7">
    <source>
        <dbReference type="PIRNR" id="PIRNR000535"/>
    </source>
</evidence>
<dbReference type="PROSITE" id="PS00583">
    <property type="entry name" value="PFKB_KINASES_1"/>
    <property type="match status" value="1"/>
</dbReference>
<evidence type="ECO:0000313" key="11">
    <source>
        <dbReference type="Proteomes" id="UP000182692"/>
    </source>
</evidence>
<keyword evidence="5 8" id="KW-0067">ATP-binding</keyword>
<dbReference type="GO" id="GO:0008662">
    <property type="term" value="F:1-phosphofructokinase activity"/>
    <property type="evidence" value="ECO:0007669"/>
    <property type="project" value="UniProtKB-UniRule"/>
</dbReference>
<dbReference type="STRING" id="1121869.SAMN03084138_03948"/>
<evidence type="ECO:0000256" key="1">
    <source>
        <dbReference type="ARBA" id="ARBA00010688"/>
    </source>
</evidence>
<gene>
    <name evidence="10" type="ORF">SAMN03084138_03948</name>
</gene>
<dbReference type="GO" id="GO:0005524">
    <property type="term" value="F:ATP binding"/>
    <property type="evidence" value="ECO:0007669"/>
    <property type="project" value="UniProtKB-UniRule"/>
</dbReference>
<evidence type="ECO:0000313" key="10">
    <source>
        <dbReference type="EMBL" id="SFQ06882.1"/>
    </source>
</evidence>
<protein>
    <recommendedName>
        <fullName evidence="7">Phosphofructokinase</fullName>
    </recommendedName>
</protein>
<dbReference type="NCBIfam" id="TIGR03168">
    <property type="entry name" value="1-PFK"/>
    <property type="match status" value="1"/>
</dbReference>
<dbReference type="CDD" id="cd01164">
    <property type="entry name" value="FruK_PfkB_like"/>
    <property type="match status" value="1"/>
</dbReference>
<dbReference type="EMBL" id="FOWR01000038">
    <property type="protein sequence ID" value="SFQ06882.1"/>
    <property type="molecule type" value="Genomic_DNA"/>
</dbReference>
<dbReference type="PANTHER" id="PTHR46566:SF5">
    <property type="entry name" value="1-PHOSPHOFRUCTOKINASE"/>
    <property type="match status" value="1"/>
</dbReference>
<dbReference type="Proteomes" id="UP000182692">
    <property type="component" value="Unassembled WGS sequence"/>
</dbReference>
<dbReference type="PIRSF" id="PIRSF000535">
    <property type="entry name" value="1PFK/6PFK/LacC"/>
    <property type="match status" value="1"/>
</dbReference>
<keyword evidence="4 8" id="KW-0418">Kinase</keyword>
<dbReference type="PANTHER" id="PTHR46566">
    <property type="entry name" value="1-PHOSPHOFRUCTOKINASE-RELATED"/>
    <property type="match status" value="1"/>
</dbReference>
<dbReference type="InterPro" id="IPR029056">
    <property type="entry name" value="Ribokinase-like"/>
</dbReference>
<dbReference type="GO" id="GO:0044281">
    <property type="term" value="P:small molecule metabolic process"/>
    <property type="evidence" value="ECO:0007669"/>
    <property type="project" value="UniProtKB-ARBA"/>
</dbReference>
<evidence type="ECO:0000259" key="9">
    <source>
        <dbReference type="Pfam" id="PF00294"/>
    </source>
</evidence>
<dbReference type="FunFam" id="3.40.1190.20:FF:000001">
    <property type="entry name" value="Phosphofructokinase"/>
    <property type="match status" value="1"/>
</dbReference>
<dbReference type="NCBIfam" id="TIGR03828">
    <property type="entry name" value="pfkB"/>
    <property type="match status" value="1"/>
</dbReference>
<dbReference type="InterPro" id="IPR002173">
    <property type="entry name" value="Carboh/pur_kinase_PfkB_CS"/>
</dbReference>
<keyword evidence="3 8" id="KW-0547">Nucleotide-binding</keyword>
<dbReference type="SUPFAM" id="SSF53613">
    <property type="entry name" value="Ribokinase-like"/>
    <property type="match status" value="1"/>
</dbReference>
<dbReference type="InterPro" id="IPR011611">
    <property type="entry name" value="PfkB_dom"/>
</dbReference>
<comment type="catalytic activity">
    <reaction evidence="6 8">
        <text>beta-D-fructose 1-phosphate + ATP = beta-D-fructose 1,6-bisphosphate + ADP + H(+)</text>
        <dbReference type="Rhea" id="RHEA:14213"/>
        <dbReference type="ChEBI" id="CHEBI:15378"/>
        <dbReference type="ChEBI" id="CHEBI:30616"/>
        <dbReference type="ChEBI" id="CHEBI:32966"/>
        <dbReference type="ChEBI" id="CHEBI:138881"/>
        <dbReference type="ChEBI" id="CHEBI:456216"/>
        <dbReference type="EC" id="2.7.1.56"/>
    </reaction>
</comment>
<evidence type="ECO:0000256" key="5">
    <source>
        <dbReference type="ARBA" id="ARBA00022840"/>
    </source>
</evidence>
<comment type="similarity">
    <text evidence="1 7 8">Belongs to the carbohydrate kinase PfkB family.</text>
</comment>
<evidence type="ECO:0000256" key="6">
    <source>
        <dbReference type="ARBA" id="ARBA00047745"/>
    </source>
</evidence>
<comment type="function">
    <text evidence="8">Catalyzes the ATP-dependent phosphorylation of fructose-l-phosphate to fructose-l,6-bisphosphate.</text>
</comment>
<sequence length="319" mass="34019">MSTLNVVTVTLNPALDMTGAMGELNAGSVNLISSSNLNPGGKGINVAKVLADLGANVTVTGFLGDENQDPFLHLFEQQAITDKFVRVAGASRINVKLVEESGRVTDLNFPGVEVSQKDVSAFEATLFSLADTHDVFVIAGSLPRGMTPDTLKGWILALHEQGKKVFFDSSNAALTEGLKATPWLIKPNDEELSQWAGQELTSQHALMQTGEALAETGIQNVVISRGADGVLWFANGEWLQSQPPKMQVVSTVGAGDTLVAGMCWGELNQWPREQTLGFATALSALAVTQVNVGLENMNDVDALKDQVSVKQITNEKEQG</sequence>
<dbReference type="GeneID" id="35873111"/>
<reference evidence="10 11" key="1">
    <citation type="submission" date="2016-10" db="EMBL/GenBank/DDBJ databases">
        <authorList>
            <person name="de Groot N.N."/>
        </authorList>
    </citation>
    <scope>NUCLEOTIDE SEQUENCE [LARGE SCALE GENOMIC DNA]</scope>
    <source>
        <strain evidence="10 11">DSM 15893</strain>
    </source>
</reference>
<evidence type="ECO:0000256" key="8">
    <source>
        <dbReference type="RuleBase" id="RU369061"/>
    </source>
</evidence>
<dbReference type="OrthoDB" id="9801219at2"/>
<organism evidence="10 11">
    <name type="scientific">Enterovibrio norvegicus DSM 15893</name>
    <dbReference type="NCBI Taxonomy" id="1121869"/>
    <lineage>
        <taxon>Bacteria</taxon>
        <taxon>Pseudomonadati</taxon>
        <taxon>Pseudomonadota</taxon>
        <taxon>Gammaproteobacteria</taxon>
        <taxon>Vibrionales</taxon>
        <taxon>Vibrionaceae</taxon>
        <taxon>Enterovibrio</taxon>
    </lineage>
</organism>
<dbReference type="RefSeq" id="WP_074928304.1">
    <property type="nucleotide sequence ID" value="NZ_FOWR01000038.1"/>
</dbReference>
<evidence type="ECO:0000256" key="2">
    <source>
        <dbReference type="ARBA" id="ARBA00022679"/>
    </source>
</evidence>
<name>A0A1I5VHN1_9GAMM</name>
<dbReference type="InterPro" id="IPR017583">
    <property type="entry name" value="Tagatose/fructose_Pkinase"/>
</dbReference>
<dbReference type="AlphaFoldDB" id="A0A1I5VHN1"/>
<dbReference type="Pfam" id="PF00294">
    <property type="entry name" value="PfkB"/>
    <property type="match status" value="1"/>
</dbReference>
<accession>A0A1I5VHN1</accession>
<dbReference type="GO" id="GO:0005829">
    <property type="term" value="C:cytosol"/>
    <property type="evidence" value="ECO:0007669"/>
    <property type="project" value="TreeGrafter"/>
</dbReference>